<protein>
    <recommendedName>
        <fullName evidence="3">Secreted protein</fullName>
    </recommendedName>
</protein>
<feature type="signal peptide" evidence="1">
    <location>
        <begin position="1"/>
        <end position="18"/>
    </location>
</feature>
<dbReference type="EMBL" id="GEDV01001164">
    <property type="protein sequence ID" value="JAP87393.1"/>
    <property type="molecule type" value="Transcribed_RNA"/>
</dbReference>
<keyword evidence="1" id="KW-0732">Signal</keyword>
<accession>A0A131Z7R2</accession>
<sequence>RLLLLLLSSDCGGGGGRAQEAIEALEWPTVDVKARGDAVLPEPLQVCVQGLRQEERRQPEQVLSVRYLQLLHDLVLLERQLLELQLELLSPRFAARRPLAAAGGCVLRGDSSSSVGRGRAAVESVELLQDLALLDHDELELFLQVRDHRLQLLLLLLLLLMLLLLEEEGLLLRGQNLLQLGGREQLLLQQLLHLLLSQAVHHQERGQVRAAASHRCAAAVAPAAAGVAAGALRQGALGVPSTRPAARRGGRRHGRRGALLKLQVQLLRLGRAQRGLSGDVVLVRHAVGGRGGAGRADGSRGLSCREVDGCLELCFMVHHALIFFDPLHHASGQRRQRWLLELLLHRPSVALGVHLVQRRGSRTAATLHRTVTPTTHKNPGNRREAAKVVVSTCRTRRRSHKLFDAGAVHISQSRFIARCTHGNDIKVGRGGLPREEAAVDTRRPKKFR</sequence>
<reference evidence="2" key="1">
    <citation type="journal article" date="2016" name="Ticks Tick Borne Dis.">
        <title>De novo assembly and annotation of the salivary gland transcriptome of Rhipicephalus appendiculatus male and female ticks during blood feeding.</title>
        <authorList>
            <person name="de Castro M.H."/>
            <person name="de Klerk D."/>
            <person name="Pienaar R."/>
            <person name="Latif A.A."/>
            <person name="Rees D.J."/>
            <person name="Mans B.J."/>
        </authorList>
    </citation>
    <scope>NUCLEOTIDE SEQUENCE</scope>
    <source>
        <tissue evidence="2">Salivary glands</tissue>
    </source>
</reference>
<evidence type="ECO:0000256" key="1">
    <source>
        <dbReference type="SAM" id="SignalP"/>
    </source>
</evidence>
<name>A0A131Z7R2_RHIAP</name>
<dbReference type="AlphaFoldDB" id="A0A131Z7R2"/>
<feature type="non-terminal residue" evidence="2">
    <location>
        <position position="1"/>
    </location>
</feature>
<evidence type="ECO:0008006" key="3">
    <source>
        <dbReference type="Google" id="ProtNLM"/>
    </source>
</evidence>
<proteinExistence type="predicted"/>
<organism evidence="2">
    <name type="scientific">Rhipicephalus appendiculatus</name>
    <name type="common">Brown ear tick</name>
    <dbReference type="NCBI Taxonomy" id="34631"/>
    <lineage>
        <taxon>Eukaryota</taxon>
        <taxon>Metazoa</taxon>
        <taxon>Ecdysozoa</taxon>
        <taxon>Arthropoda</taxon>
        <taxon>Chelicerata</taxon>
        <taxon>Arachnida</taxon>
        <taxon>Acari</taxon>
        <taxon>Parasitiformes</taxon>
        <taxon>Ixodida</taxon>
        <taxon>Ixodoidea</taxon>
        <taxon>Ixodidae</taxon>
        <taxon>Rhipicephalinae</taxon>
        <taxon>Rhipicephalus</taxon>
        <taxon>Rhipicephalus</taxon>
    </lineage>
</organism>
<feature type="chain" id="PRO_5007286932" description="Secreted protein" evidence="1">
    <location>
        <begin position="19"/>
        <end position="448"/>
    </location>
</feature>
<evidence type="ECO:0000313" key="2">
    <source>
        <dbReference type="EMBL" id="JAP87393.1"/>
    </source>
</evidence>